<evidence type="ECO:0000256" key="8">
    <source>
        <dbReference type="ARBA" id="ARBA00022729"/>
    </source>
</evidence>
<dbReference type="FunFam" id="2.10.25.10:FF:000009">
    <property type="entry name" value="Low-density lipoprotein receptor isoform 1"/>
    <property type="match status" value="2"/>
</dbReference>
<comment type="caution">
    <text evidence="15">Lacks conserved residue(s) required for the propagation of feature annotation.</text>
</comment>
<dbReference type="FunFam" id="2.10.25.10:FF:000240">
    <property type="entry name" value="Vitamin K-dependent protein S"/>
    <property type="match status" value="2"/>
</dbReference>
<dbReference type="Gene3D" id="2.10.50.10">
    <property type="entry name" value="Tumor Necrosis Factor Receptor, subunit A, domain 2"/>
    <property type="match status" value="1"/>
</dbReference>
<evidence type="ECO:0000256" key="13">
    <source>
        <dbReference type="ARBA" id="ARBA00023170"/>
    </source>
</evidence>
<dbReference type="PROSITE" id="PS01187">
    <property type="entry name" value="EGF_CA"/>
    <property type="match status" value="2"/>
</dbReference>
<feature type="compositionally biased region" description="Low complexity" evidence="18">
    <location>
        <begin position="2292"/>
        <end position="2305"/>
    </location>
</feature>
<dbReference type="PANTHER" id="PTHR24050">
    <property type="entry name" value="PA14 DOMAIN-CONTAINING PROTEIN"/>
    <property type="match status" value="1"/>
</dbReference>
<feature type="transmembrane region" description="Helical" evidence="19">
    <location>
        <begin position="2336"/>
        <end position="2359"/>
    </location>
</feature>
<dbReference type="PROSITE" id="PS01186">
    <property type="entry name" value="EGF_2"/>
    <property type="match status" value="4"/>
</dbReference>
<dbReference type="Gene3D" id="2.10.25.10">
    <property type="entry name" value="Laminin"/>
    <property type="match status" value="9"/>
</dbReference>
<dbReference type="PROSITE" id="PS00010">
    <property type="entry name" value="ASX_HYDROXYL"/>
    <property type="match status" value="4"/>
</dbReference>
<feature type="domain" description="EGF-like" evidence="21">
    <location>
        <begin position="326"/>
        <end position="366"/>
    </location>
</feature>
<evidence type="ECO:0000256" key="18">
    <source>
        <dbReference type="SAM" id="MobiDB-lite"/>
    </source>
</evidence>
<dbReference type="PROSITE" id="PS51041">
    <property type="entry name" value="EMI"/>
    <property type="match status" value="1"/>
</dbReference>
<feature type="domain" description="EMI" evidence="24">
    <location>
        <begin position="30"/>
        <end position="112"/>
    </location>
</feature>
<keyword evidence="11 19" id="KW-0472">Membrane</keyword>
<dbReference type="InterPro" id="IPR000152">
    <property type="entry name" value="EGF-type_Asp/Asn_hydroxyl_site"/>
</dbReference>
<feature type="domain" description="EGF-like" evidence="21">
    <location>
        <begin position="587"/>
        <end position="623"/>
    </location>
</feature>
<evidence type="ECO:0000256" key="4">
    <source>
        <dbReference type="ARBA" id="ARBA00022530"/>
    </source>
</evidence>
<dbReference type="PANTHER" id="PTHR24050:SF28">
    <property type="entry name" value="UROMODULIN-LIKE"/>
    <property type="match status" value="1"/>
</dbReference>
<keyword evidence="6" id="KW-0254">Endocytosis</keyword>
<evidence type="ECO:0000256" key="5">
    <source>
        <dbReference type="ARBA" id="ARBA00022536"/>
    </source>
</evidence>
<dbReference type="GeneID" id="136823866"/>
<dbReference type="SMART" id="SM00181">
    <property type="entry name" value="EGF"/>
    <property type="match status" value="11"/>
</dbReference>
<comment type="similarity">
    <text evidence="3">Belongs to the fibulin family.</text>
</comment>
<keyword evidence="12 15" id="KW-1015">Disulfide bond</keyword>
<evidence type="ECO:0000256" key="6">
    <source>
        <dbReference type="ARBA" id="ARBA00022583"/>
    </source>
</evidence>
<keyword evidence="17" id="KW-0175">Coiled coil</keyword>
<evidence type="ECO:0000256" key="11">
    <source>
        <dbReference type="ARBA" id="ARBA00023136"/>
    </source>
</evidence>
<dbReference type="Pfam" id="PF07645">
    <property type="entry name" value="EGF_CA"/>
    <property type="match status" value="5"/>
</dbReference>
<feature type="chain" id="PRO_5029461575" evidence="20">
    <location>
        <begin position="22"/>
        <end position="2684"/>
    </location>
</feature>
<evidence type="ECO:0000259" key="21">
    <source>
        <dbReference type="PROSITE" id="PS50026"/>
    </source>
</evidence>
<dbReference type="SUPFAM" id="SSF57196">
    <property type="entry name" value="EGF/Laminin"/>
    <property type="match status" value="3"/>
</dbReference>
<dbReference type="Gene3D" id="2.60.40.10">
    <property type="entry name" value="Immunoglobulins"/>
    <property type="match status" value="1"/>
</dbReference>
<dbReference type="InterPro" id="IPR001881">
    <property type="entry name" value="EGF-like_Ca-bd_dom"/>
</dbReference>
<feature type="region of interest" description="Disordered" evidence="18">
    <location>
        <begin position="2548"/>
        <end position="2684"/>
    </location>
</feature>
<evidence type="ECO:0000313" key="26">
    <source>
        <dbReference type="Proteomes" id="UP000594262"/>
    </source>
</evidence>
<evidence type="ECO:0000256" key="19">
    <source>
        <dbReference type="SAM" id="Phobius"/>
    </source>
</evidence>
<dbReference type="RefSeq" id="XP_066936123.1">
    <property type="nucleotide sequence ID" value="XM_067080022.1"/>
</dbReference>
<dbReference type="CDD" id="cd00096">
    <property type="entry name" value="Ig"/>
    <property type="match status" value="1"/>
</dbReference>
<proteinExistence type="inferred from homology"/>
<evidence type="ECO:0000256" key="3">
    <source>
        <dbReference type="ARBA" id="ARBA00006127"/>
    </source>
</evidence>
<dbReference type="CDD" id="cd00054">
    <property type="entry name" value="EGF_CA"/>
    <property type="match status" value="7"/>
</dbReference>
<evidence type="ECO:0000256" key="17">
    <source>
        <dbReference type="SAM" id="Coils"/>
    </source>
</evidence>
<feature type="region of interest" description="Disordered" evidence="18">
    <location>
        <begin position="2432"/>
        <end position="2495"/>
    </location>
</feature>
<dbReference type="Proteomes" id="UP000594262">
    <property type="component" value="Unplaced"/>
</dbReference>
<dbReference type="SUPFAM" id="SSF57535">
    <property type="entry name" value="Complement control module/SCR domain"/>
    <property type="match status" value="2"/>
</dbReference>
<keyword evidence="7 19" id="KW-0812">Transmembrane</keyword>
<evidence type="ECO:0000256" key="16">
    <source>
        <dbReference type="PROSITE-ProRule" id="PRU00302"/>
    </source>
</evidence>
<dbReference type="Pfam" id="PF12662">
    <property type="entry name" value="cEGF"/>
    <property type="match status" value="1"/>
</dbReference>
<evidence type="ECO:0000256" key="9">
    <source>
        <dbReference type="ARBA" id="ARBA00022737"/>
    </source>
</evidence>
<dbReference type="InterPro" id="IPR035976">
    <property type="entry name" value="Sushi/SCR/CCP_sf"/>
</dbReference>
<keyword evidence="4" id="KW-0964">Secreted</keyword>
<feature type="compositionally biased region" description="Basic and acidic residues" evidence="18">
    <location>
        <begin position="2659"/>
        <end position="2684"/>
    </location>
</feature>
<evidence type="ECO:0000256" key="1">
    <source>
        <dbReference type="ARBA" id="ARBA00004479"/>
    </source>
</evidence>
<feature type="domain" description="Sushi" evidence="23">
    <location>
        <begin position="456"/>
        <end position="518"/>
    </location>
</feature>
<protein>
    <submittedName>
        <fullName evidence="25">Uncharacterized protein</fullName>
    </submittedName>
</protein>
<keyword evidence="10 19" id="KW-1133">Transmembrane helix</keyword>
<dbReference type="InterPro" id="IPR049883">
    <property type="entry name" value="NOTCH1_EGF-like"/>
</dbReference>
<feature type="domain" description="Ig-like" evidence="22">
    <location>
        <begin position="1904"/>
        <end position="1972"/>
    </location>
</feature>
<dbReference type="SMART" id="SM00032">
    <property type="entry name" value="CCP"/>
    <property type="match status" value="2"/>
</dbReference>
<name>A0A7M5UP84_9CNID</name>
<dbReference type="InterPro" id="IPR018097">
    <property type="entry name" value="EGF_Ca-bd_CS"/>
</dbReference>
<dbReference type="InterPro" id="IPR000436">
    <property type="entry name" value="Sushi_SCR_CCP_dom"/>
</dbReference>
<evidence type="ECO:0000259" key="23">
    <source>
        <dbReference type="PROSITE" id="PS50923"/>
    </source>
</evidence>
<keyword evidence="4" id="KW-0272">Extracellular matrix</keyword>
<dbReference type="GO" id="GO:0016020">
    <property type="term" value="C:membrane"/>
    <property type="evidence" value="ECO:0007669"/>
    <property type="project" value="UniProtKB-SubCell"/>
</dbReference>
<keyword evidence="13" id="KW-0675">Receptor</keyword>
<dbReference type="InterPro" id="IPR036179">
    <property type="entry name" value="Ig-like_dom_sf"/>
</dbReference>
<feature type="domain" description="EGF-like" evidence="21">
    <location>
        <begin position="418"/>
        <end position="459"/>
    </location>
</feature>
<feature type="disulfide bond" evidence="15">
    <location>
        <begin position="613"/>
        <end position="622"/>
    </location>
</feature>
<feature type="compositionally biased region" description="Low complexity" evidence="18">
    <location>
        <begin position="2440"/>
        <end position="2453"/>
    </location>
</feature>
<dbReference type="SUPFAM" id="SSF57184">
    <property type="entry name" value="Growth factor receptor domain"/>
    <property type="match status" value="2"/>
</dbReference>
<keyword evidence="5 15" id="KW-0245">EGF-like domain</keyword>
<dbReference type="PROSITE" id="PS50026">
    <property type="entry name" value="EGF_3"/>
    <property type="match status" value="4"/>
</dbReference>
<comment type="subcellular location">
    <subcellularLocation>
        <location evidence="1">Membrane</location>
        <topology evidence="1">Single-pass type I membrane protein</topology>
    </subcellularLocation>
    <subcellularLocation>
        <location evidence="2">Secreted</location>
        <location evidence="2">Extracellular space</location>
        <location evidence="2">Extracellular matrix</location>
    </subcellularLocation>
</comment>
<dbReference type="Pfam" id="PF00008">
    <property type="entry name" value="EGF"/>
    <property type="match status" value="1"/>
</dbReference>
<dbReference type="PROSITE" id="PS00022">
    <property type="entry name" value="EGF_1"/>
    <property type="match status" value="1"/>
</dbReference>
<feature type="disulfide bond" evidence="16">
    <location>
        <begin position="489"/>
        <end position="516"/>
    </location>
</feature>
<evidence type="ECO:0000256" key="14">
    <source>
        <dbReference type="ARBA" id="ARBA00023180"/>
    </source>
</evidence>
<dbReference type="InterPro" id="IPR009030">
    <property type="entry name" value="Growth_fac_rcpt_cys_sf"/>
</dbReference>
<dbReference type="EnsemblMetazoa" id="CLYHEMT001956.1">
    <property type="protein sequence ID" value="CLYHEMP001956.1"/>
    <property type="gene ID" value="CLYHEMG001956"/>
</dbReference>
<feature type="compositionally biased region" description="Polar residues" evidence="18">
    <location>
        <begin position="2483"/>
        <end position="2495"/>
    </location>
</feature>
<feature type="compositionally biased region" description="Polar residues" evidence="18">
    <location>
        <begin position="2634"/>
        <end position="2647"/>
    </location>
</feature>
<feature type="coiled-coil region" evidence="17">
    <location>
        <begin position="1320"/>
        <end position="1375"/>
    </location>
</feature>
<dbReference type="InterPro" id="IPR052235">
    <property type="entry name" value="Nephronectin_domain"/>
</dbReference>
<dbReference type="InterPro" id="IPR000742">
    <property type="entry name" value="EGF"/>
</dbReference>
<dbReference type="Pfam" id="PF14670">
    <property type="entry name" value="FXa_inhibition"/>
    <property type="match status" value="1"/>
</dbReference>
<keyword evidence="8 20" id="KW-0732">Signal</keyword>
<evidence type="ECO:0000256" key="20">
    <source>
        <dbReference type="SAM" id="SignalP"/>
    </source>
</evidence>
<keyword evidence="9" id="KW-0677">Repeat</keyword>
<dbReference type="SMART" id="SM00179">
    <property type="entry name" value="EGF_CA"/>
    <property type="match status" value="8"/>
</dbReference>
<keyword evidence="14" id="KW-0325">Glycoprotein</keyword>
<evidence type="ECO:0000313" key="25">
    <source>
        <dbReference type="EnsemblMetazoa" id="CLYHEMP001956.1"/>
    </source>
</evidence>
<dbReference type="InterPro" id="IPR007110">
    <property type="entry name" value="Ig-like_dom"/>
</dbReference>
<keyword evidence="16" id="KW-0768">Sushi</keyword>
<evidence type="ECO:0000256" key="10">
    <source>
        <dbReference type="ARBA" id="ARBA00022989"/>
    </source>
</evidence>
<dbReference type="InterPro" id="IPR013783">
    <property type="entry name" value="Ig-like_fold"/>
</dbReference>
<dbReference type="SMART" id="SM01411">
    <property type="entry name" value="Ephrin_rec_like"/>
    <property type="match status" value="1"/>
</dbReference>
<dbReference type="InterPro" id="IPR011489">
    <property type="entry name" value="EMI_domain"/>
</dbReference>
<evidence type="ECO:0000256" key="12">
    <source>
        <dbReference type="ARBA" id="ARBA00023157"/>
    </source>
</evidence>
<dbReference type="GO" id="GO:0005509">
    <property type="term" value="F:calcium ion binding"/>
    <property type="evidence" value="ECO:0007669"/>
    <property type="project" value="InterPro"/>
</dbReference>
<evidence type="ECO:0000256" key="2">
    <source>
        <dbReference type="ARBA" id="ARBA00004498"/>
    </source>
</evidence>
<reference evidence="25" key="1">
    <citation type="submission" date="2021-01" db="UniProtKB">
        <authorList>
            <consortium name="EnsemblMetazoa"/>
        </authorList>
    </citation>
    <scope>IDENTIFICATION</scope>
</reference>
<evidence type="ECO:0000256" key="7">
    <source>
        <dbReference type="ARBA" id="ARBA00022692"/>
    </source>
</evidence>
<dbReference type="GO" id="GO:0006897">
    <property type="term" value="P:endocytosis"/>
    <property type="evidence" value="ECO:0007669"/>
    <property type="project" value="UniProtKB-KW"/>
</dbReference>
<dbReference type="OrthoDB" id="6022609at2759"/>
<dbReference type="Gene3D" id="2.10.70.10">
    <property type="entry name" value="Complement Module, domain 1"/>
    <property type="match status" value="1"/>
</dbReference>
<sequence length="2684" mass="302151">MMVGTWTKLIITFWCLVVLRGQQVPLDPDGFKVCEGTVSYKTTRRVSTTVSYAREYKTCSLTSLWGGCLFWAHKHKYRTAYRKAYRSVHEVAYRKEHICCPGWKQQGDSCPIPVCERPCEHGTCISITDTDNNEKNICQCDQGWRKEEDTSSCDKDIDECATLNGNCDHICQNTDGSYVCSCRSGYKVSSNPKKCEDINECLANNKTCMCVDQACTATCKNIIGSHLCECSVGFHTVNNRICQDTNECLVNKGGCSDICVNEEGRYHCQCPTGHQLKQDNKTCDDINECLTQNGGCAHHCNNTDGSFECYCREGYFLDANKKDCSDHNECATTNHGCQYKCENTQGGYICTCPKGFELDKNNKNCIDINECEVIVVTSSGRNTTIADCSSGCLNLNGTYKCTCPPGWLLLHDGKTCADYDECLLTTRPLCSDTCVNTIGSYKCICADGYRLADNKKDCQGEPCVLLPRLENGDSTCLSGITGTNCSFSCKEGFELIGSERRQCMPSHKWSGTQTECKRLSCDALDPPFYTSLRLPCDHIYQSTCHFKCKEGYYQSNTDSTRSCMTKKTSNNNVMMQWSNEDLKCLRYSSPCDPNPCSNSGVCKQNGDAFICYCSANFTGARCQTPTRPEPIITATTQGIFYSNAVSYTGTIKKLCNEETIENLKLKVSSNIKFDENSFTNGIVGVQAIGSDARFPVSLSGGTFNDDGFVANELVNPKYVQNIVTTSNDQCLADQEPSSYLPEILQTYKPFTLTFLEAFNSKLPYWIHIISNGIALQPASFNHTDVTASLKKGEHLDQDDSCFAGFKVSPDHVYYVYKPTKEFLLTLPLGDGKAIRRVCFIVDLTSSTVVVTGNFQNIKDVLITHLLVPFGINSGDINYFGYENQNQLLFSGATRPVFVDGKLDISVDLNGYFKMDAPLPDLYSSNSKTSISTNKAMTNINITFEALSQTEKLEITDTKSDTRIETISSDVSTGMCQTSRVLTSTLGAYNLKLPTILKKFINFVKEKDLKLTLKDISQGHTSKPSVGVNDQQELQKAITEFDNDLKYIQGLKGISSKIKSQHEALIKAQNSISTSLKGFQNSFASKAASQIVKETSNLRQKLSEVEHQLFYFSRNYVIENQGQEITSVAQYAQRIEKVVKALGMYTVTTDKTGIRTLLELEGSGDFCISPDSCFSGGNITLIAGKYLNSCSSGKIIMPTGEDDLVILYEVPNDVYIGSTFKVLSGEKIQLIIPSMGDDKDVSLTFKGNWELAGMSFQSNVKLNTATGKFQVKDTIKILNDNVKIDITNEDNDFLSINGDFDTSNLTKNILTKFKEIVSDRKKRFESEKATIQRELKTMKATLEHQVAKHDAEDEKLKEIKEDISKIEGEIKQQTSLVDAKRKAVHESLDGNLKRDEFMQKCALGPNYCQQYCLSHLEAKECLQDSKQRIIFKVEHQCREENYVKNIVKINGTMKLKINEIKTLQKVECENNCPLLFGQKLSFSESAVDFDKLFHCYRTCDSVQVPVLQNREITKPIRDIQKESEKVTRCTNIFQQMIPKPGQPYDQEKELCYHNRICATSIDQMCLTNVTDCKTKIQSMASSSTSGFKVAFDDFTKEVNTLEIMKKRKETLDQVSRTQQHIVVFYNNIITKTREYLSNLHTLETNIDPWSSTKLSKFQTGAGLQITDLSFEIKHELGQSMLPNLPLRIQSKDYKGDTLKPVNVLFDVKNENQAIFEAADSLIDMIEEKAHSSLCYNVETSAVYLNNFVLTVDKLIKDYENTELAYFRNVTKVEHENKQLYDQIVRELSNASNIDSLKTDLKKLIPSYIQWNVTFSKFMMKLQSSSHGYGECYSFEDCIDFHMARIKRYLTFKDTSFLQSYEELGEILKKLMNDDLDINQAKEMSKSAKDKMSKQDPVVLFCGLPPSIKYKLNNQISVKEYEELSLSVIVTPSNFEYFVTWRKDNVIIPGHHKSDYQKNATMADEGWYSCHVENKFGSTECGVVKVDIIAKPIFHYFPKKVTVYEKSPKKYQYLTCNVTGADRLQWVYQPFDDTRQTEFSGSQFWFNASPGLEWNSGYYWCDASNDGFKLKSPIIAYSRQAVQNGITVTKITIDWQEPASRRRRRSSRKRRQIPSDVSARDLNRLKYMLSLELKVNADAIKELKYIKNNHQKAKVTFTLEGKDFNSELSKVDTWDDLTDQVMEDRRSTVSKIETLNNTLGSSNWVLENGQALKFVPSSMELSKTTVKCSTGFGLIENGFMCGQCPAGSRSIDSRCVPCTKNFYQPKAGQTTCLPCSFDHVTDDAGAISPDECKTPPSTLAPPTTSKPQTPPIINPSKPTQGTGDKDTQGVEENEDDNVIIIAPIIAVVLIFIIIIVAVCFIRHRRSERQRKMKTFSHDHIQPTSVINPSFVNGEDPYARIPFQDDEDVYTIPEKSFKKANKSVSQKRLIHNAYEFDGPPQTSSSTDSPYVPSSSSRPKKPSSNGDLKKELATRAEPNPYTAPTRPLNTGQNADLSNPCYSTVEDVMADKQRIDMSKPSSESNQNRAIPNNYTTVDDIEKPDKLTVELGKDNTVPGPGERAVPNVYVDDLQPTGRRKAPPLPTRRHTTKPDLDNTDNVFEKPVPAKRNTVNGDRPPIPERRDLPTYEPVLSKKRMQSRSSVSKDSANQYESLGPHDFNNKGFENDAFKDDNEENNYDKLDRQQTYKQ</sequence>
<dbReference type="SUPFAM" id="SSF48726">
    <property type="entry name" value="Immunoglobulin"/>
    <property type="match status" value="1"/>
</dbReference>
<evidence type="ECO:0000259" key="22">
    <source>
        <dbReference type="PROSITE" id="PS50835"/>
    </source>
</evidence>
<dbReference type="PROSITE" id="PS50835">
    <property type="entry name" value="IG_LIKE"/>
    <property type="match status" value="1"/>
</dbReference>
<dbReference type="PROSITE" id="PS50923">
    <property type="entry name" value="SUSHI"/>
    <property type="match status" value="1"/>
</dbReference>
<dbReference type="InterPro" id="IPR026823">
    <property type="entry name" value="cEGF"/>
</dbReference>
<organism evidence="25 26">
    <name type="scientific">Clytia hemisphaerica</name>
    <dbReference type="NCBI Taxonomy" id="252671"/>
    <lineage>
        <taxon>Eukaryota</taxon>
        <taxon>Metazoa</taxon>
        <taxon>Cnidaria</taxon>
        <taxon>Hydrozoa</taxon>
        <taxon>Hydroidolina</taxon>
        <taxon>Leptothecata</taxon>
        <taxon>Obeliida</taxon>
        <taxon>Clytiidae</taxon>
        <taxon>Clytia</taxon>
    </lineage>
</organism>
<evidence type="ECO:0000256" key="15">
    <source>
        <dbReference type="PROSITE-ProRule" id="PRU00076"/>
    </source>
</evidence>
<feature type="signal peptide" evidence="20">
    <location>
        <begin position="1"/>
        <end position="21"/>
    </location>
</feature>
<dbReference type="CDD" id="cd00033">
    <property type="entry name" value="CCP"/>
    <property type="match status" value="1"/>
</dbReference>
<feature type="compositionally biased region" description="Basic residues" evidence="18">
    <location>
        <begin position="2571"/>
        <end position="2584"/>
    </location>
</feature>
<feature type="domain" description="EGF-like" evidence="21">
    <location>
        <begin position="156"/>
        <end position="196"/>
    </location>
</feature>
<feature type="region of interest" description="Disordered" evidence="18">
    <location>
        <begin position="2285"/>
        <end position="2328"/>
    </location>
</feature>
<evidence type="ECO:0000259" key="24">
    <source>
        <dbReference type="PROSITE" id="PS51041"/>
    </source>
</evidence>
<keyword evidence="26" id="KW-1185">Reference proteome</keyword>
<accession>A0A7M5UP84</accession>